<sequence>MQARRFWKDKRTNGTESVVFDKDRESILPQSMQISATLHAGHVEIEWGICMVLVKLAAQQLCMQKRLCMQDVQHCSPPPPPPGCRGWAVWTSQRCQGGESRLSPFAYGLPGIKELETEEWATRHDTDGGSRTYRFPLRSLGYIKFSAFCLVDQLARSRTSNLGSGDPGTRIEDSAASQEQIWYTMYGSKPKAELKTT</sequence>
<reference evidence="2" key="1">
    <citation type="journal article" date="2010" name="Genome Res.">
        <title>Population genomic sequencing of Coccidioides fungi reveals recent hybridization and transposon control.</title>
        <authorList>
            <person name="Neafsey D.E."/>
            <person name="Barker B.M."/>
            <person name="Sharpton T.J."/>
            <person name="Stajich J.E."/>
            <person name="Park D.J."/>
            <person name="Whiston E."/>
            <person name="Hung C.-Y."/>
            <person name="McMahan C."/>
            <person name="White J."/>
            <person name="Sykes S."/>
            <person name="Heiman D."/>
            <person name="Young S."/>
            <person name="Zeng Q."/>
            <person name="Abouelleil A."/>
            <person name="Aftuck L."/>
            <person name="Bessette D."/>
            <person name="Brown A."/>
            <person name="FitzGerald M."/>
            <person name="Lui A."/>
            <person name="Macdonald J.P."/>
            <person name="Priest M."/>
            <person name="Orbach M.J."/>
            <person name="Galgiani J.N."/>
            <person name="Kirkland T.N."/>
            <person name="Cole G.T."/>
            <person name="Birren B.W."/>
            <person name="Henn M.R."/>
            <person name="Taylor J.W."/>
            <person name="Rounsley S.D."/>
        </authorList>
    </citation>
    <scope>NUCLEOTIDE SEQUENCE [LARGE SCALE GENOMIC DNA]</scope>
    <source>
        <strain evidence="2">RMSCC 2394</strain>
    </source>
</reference>
<protein>
    <submittedName>
        <fullName evidence="1">Uncharacterized protein</fullName>
    </submittedName>
</protein>
<gene>
    <name evidence="1" type="ORF">CIRG_07210</name>
</gene>
<evidence type="ECO:0000313" key="1">
    <source>
        <dbReference type="EMBL" id="KMP07529.1"/>
    </source>
</evidence>
<evidence type="ECO:0000313" key="2">
    <source>
        <dbReference type="Proteomes" id="UP000054565"/>
    </source>
</evidence>
<dbReference type="AlphaFoldDB" id="A0A0J6YKB4"/>
<dbReference type="EMBL" id="DS028097">
    <property type="protein sequence ID" value="KMP07529.1"/>
    <property type="molecule type" value="Genomic_DNA"/>
</dbReference>
<accession>A0A0J6YKB4</accession>
<organism evidence="1 2">
    <name type="scientific">Coccidioides immitis RMSCC 2394</name>
    <dbReference type="NCBI Taxonomy" id="404692"/>
    <lineage>
        <taxon>Eukaryota</taxon>
        <taxon>Fungi</taxon>
        <taxon>Dikarya</taxon>
        <taxon>Ascomycota</taxon>
        <taxon>Pezizomycotina</taxon>
        <taxon>Eurotiomycetes</taxon>
        <taxon>Eurotiomycetidae</taxon>
        <taxon>Onygenales</taxon>
        <taxon>Onygenaceae</taxon>
        <taxon>Coccidioides</taxon>
    </lineage>
</organism>
<proteinExistence type="predicted"/>
<dbReference type="Proteomes" id="UP000054565">
    <property type="component" value="Unassembled WGS sequence"/>
</dbReference>
<name>A0A0J6YKB4_COCIT</name>